<proteinExistence type="predicted"/>
<gene>
    <name evidence="1" type="ORF">SAMN06275492_1663</name>
</gene>
<dbReference type="EMBL" id="FXBB01000066">
    <property type="protein sequence ID" value="SMG52628.1"/>
    <property type="molecule type" value="Genomic_DNA"/>
</dbReference>
<dbReference type="Proteomes" id="UP000193355">
    <property type="component" value="Unassembled WGS sequence"/>
</dbReference>
<keyword evidence="2" id="KW-1185">Reference proteome</keyword>
<organism evidence="1 2">
    <name type="scientific">Dethiosulfovibrio salsuginis</name>
    <dbReference type="NCBI Taxonomy" id="561720"/>
    <lineage>
        <taxon>Bacteria</taxon>
        <taxon>Thermotogati</taxon>
        <taxon>Synergistota</taxon>
        <taxon>Synergistia</taxon>
        <taxon>Synergistales</taxon>
        <taxon>Dethiosulfovibrionaceae</taxon>
        <taxon>Dethiosulfovibrio</taxon>
    </lineage>
</organism>
<name>A0A1X7LFJ0_9BACT</name>
<sequence length="30" mass="3573">MIGNDYGDDYFNDYGNYSILFLLLKIIIRL</sequence>
<evidence type="ECO:0000313" key="1">
    <source>
        <dbReference type="EMBL" id="SMG52628.1"/>
    </source>
</evidence>
<evidence type="ECO:0000313" key="2">
    <source>
        <dbReference type="Proteomes" id="UP000193355"/>
    </source>
</evidence>
<dbReference type="AlphaFoldDB" id="A0A1X7LFJ0"/>
<reference evidence="2" key="1">
    <citation type="submission" date="2017-04" db="EMBL/GenBank/DDBJ databases">
        <authorList>
            <person name="Varghese N."/>
            <person name="Submissions S."/>
        </authorList>
    </citation>
    <scope>NUCLEOTIDE SEQUENCE [LARGE SCALE GENOMIC DNA]</scope>
    <source>
        <strain evidence="2">USBA 82</strain>
    </source>
</reference>
<protein>
    <submittedName>
        <fullName evidence="1">Uncharacterized protein</fullName>
    </submittedName>
</protein>
<accession>A0A1X7LFJ0</accession>